<gene>
    <name evidence="2" type="ORF">ALC57_09289</name>
</gene>
<reference evidence="2 3" key="1">
    <citation type="submission" date="2015-09" db="EMBL/GenBank/DDBJ databases">
        <title>Trachymyrmex cornetzi WGS genome.</title>
        <authorList>
            <person name="Nygaard S."/>
            <person name="Hu H."/>
            <person name="Boomsma J."/>
            <person name="Zhang G."/>
        </authorList>
    </citation>
    <scope>NUCLEOTIDE SEQUENCE [LARGE SCALE GENOMIC DNA]</scope>
    <source>
        <strain evidence="2">Tcor2-1</strain>
        <tissue evidence="2">Whole body</tissue>
    </source>
</reference>
<keyword evidence="3" id="KW-1185">Reference proteome</keyword>
<accession>A0A151J5M0</accession>
<sequence length="304" mass="32530">MTDPQVHYIEYPLPPKVRCLKCAKCFGNEGVEKVNGEYSDLPYLSKHLKKYHPGDSTISYRCSKCNYKPKEKYPYKDIKAHFTKCHVSLAVDAAGQSTRGSLGECNSVGQLTTSGAAKATSRLAETVGGPDKRRAATSVRGVMSRRGAAKSPTVPPRADREEGGRQHHGRRHPDAPVGQPSRDHPAPATVARQRRRERVTARDALLDRAKDVAMIADLEAFAASIAAFFGEDASTTGAAVRARDRSARSREAGARRGARGCEPPEREGAGRPGSTSADFGASGEVRGLGVRGQAPSSAVQGEPP</sequence>
<dbReference type="AlphaFoldDB" id="A0A151J5M0"/>
<dbReference type="EMBL" id="KQ979970">
    <property type="protein sequence ID" value="KYN18414.1"/>
    <property type="molecule type" value="Genomic_DNA"/>
</dbReference>
<name>A0A151J5M0_9HYME</name>
<dbReference type="Proteomes" id="UP000078492">
    <property type="component" value="Unassembled WGS sequence"/>
</dbReference>
<protein>
    <submittedName>
        <fullName evidence="2">Uncharacterized protein</fullName>
    </submittedName>
</protein>
<evidence type="ECO:0000256" key="1">
    <source>
        <dbReference type="SAM" id="MobiDB-lite"/>
    </source>
</evidence>
<organism evidence="2 3">
    <name type="scientific">Trachymyrmex cornetzi</name>
    <dbReference type="NCBI Taxonomy" id="471704"/>
    <lineage>
        <taxon>Eukaryota</taxon>
        <taxon>Metazoa</taxon>
        <taxon>Ecdysozoa</taxon>
        <taxon>Arthropoda</taxon>
        <taxon>Hexapoda</taxon>
        <taxon>Insecta</taxon>
        <taxon>Pterygota</taxon>
        <taxon>Neoptera</taxon>
        <taxon>Endopterygota</taxon>
        <taxon>Hymenoptera</taxon>
        <taxon>Apocrita</taxon>
        <taxon>Aculeata</taxon>
        <taxon>Formicoidea</taxon>
        <taxon>Formicidae</taxon>
        <taxon>Myrmicinae</taxon>
        <taxon>Trachymyrmex</taxon>
    </lineage>
</organism>
<feature type="compositionally biased region" description="Basic and acidic residues" evidence="1">
    <location>
        <begin position="241"/>
        <end position="254"/>
    </location>
</feature>
<feature type="compositionally biased region" description="Polar residues" evidence="1">
    <location>
        <begin position="294"/>
        <end position="304"/>
    </location>
</feature>
<feature type="region of interest" description="Disordered" evidence="1">
    <location>
        <begin position="117"/>
        <end position="198"/>
    </location>
</feature>
<evidence type="ECO:0000313" key="2">
    <source>
        <dbReference type="EMBL" id="KYN18414.1"/>
    </source>
</evidence>
<feature type="region of interest" description="Disordered" evidence="1">
    <location>
        <begin position="235"/>
        <end position="304"/>
    </location>
</feature>
<proteinExistence type="predicted"/>
<evidence type="ECO:0000313" key="3">
    <source>
        <dbReference type="Proteomes" id="UP000078492"/>
    </source>
</evidence>